<protein>
    <submittedName>
        <fullName evidence="1">Carboxypeptidase-like regulatory domain-containing protein</fullName>
    </submittedName>
</protein>
<dbReference type="EMBL" id="JAALLT010000001">
    <property type="protein sequence ID" value="NGP75282.1"/>
    <property type="molecule type" value="Genomic_DNA"/>
</dbReference>
<keyword evidence="2" id="KW-1185">Reference proteome</keyword>
<evidence type="ECO:0000313" key="2">
    <source>
        <dbReference type="Proteomes" id="UP000473278"/>
    </source>
</evidence>
<dbReference type="GO" id="GO:0004180">
    <property type="term" value="F:carboxypeptidase activity"/>
    <property type="evidence" value="ECO:0007669"/>
    <property type="project" value="UniProtKB-KW"/>
</dbReference>
<name>A0A6M1SRB1_9BACT</name>
<dbReference type="SUPFAM" id="SSF49464">
    <property type="entry name" value="Carboxypeptidase regulatory domain-like"/>
    <property type="match status" value="1"/>
</dbReference>
<dbReference type="Pfam" id="PF13715">
    <property type="entry name" value="CarbopepD_reg_2"/>
    <property type="match status" value="1"/>
</dbReference>
<dbReference type="Gene3D" id="2.60.40.1120">
    <property type="entry name" value="Carboxypeptidase-like, regulatory domain"/>
    <property type="match status" value="1"/>
</dbReference>
<dbReference type="InterPro" id="IPR008969">
    <property type="entry name" value="CarboxyPept-like_regulatory"/>
</dbReference>
<dbReference type="AlphaFoldDB" id="A0A6M1SRB1"/>
<accession>A0A6M1SRB1</accession>
<proteinExistence type="predicted"/>
<sequence>MFLFSTEGTSHLYAQAVIEGRVIDSESKNPLQGTHVFLSGTKIGTSTDTTGRYILKGIPAGAHRLVISMIGYGRKTFDLKLGPEEIKTMDFGLKPVVYEMNEIYAGDLDKKWKKRLEHFEELFIGETKWAESVVILNPEVLRFDANFWGRLNAKALAPLRIENRALGYHITYYLDEFTHNGTRTRWDGEPLFTEMTSSDSLQQARWEQNRREAFYGSLRHFWLALLQDRLKEEGFLLYNLRESSYRPYPNNRYRISPKRLISQAEEEYLHHIRFFGRLEIIYTRDKEDRRYLEWTRNFRRGVKGSQVSWLELNERPITLDEDGEVLEPYGATQMGYFAFHRLADLTPREYRPEGFVDLK</sequence>
<keyword evidence="1" id="KW-0121">Carboxypeptidase</keyword>
<gene>
    <name evidence="1" type="ORF">G3570_01445</name>
</gene>
<comment type="caution">
    <text evidence="1">The sequence shown here is derived from an EMBL/GenBank/DDBJ whole genome shotgun (WGS) entry which is preliminary data.</text>
</comment>
<organism evidence="1 2">
    <name type="scientific">Halalkalibaculum roseum</name>
    <dbReference type="NCBI Taxonomy" id="2709311"/>
    <lineage>
        <taxon>Bacteria</taxon>
        <taxon>Pseudomonadati</taxon>
        <taxon>Balneolota</taxon>
        <taxon>Balneolia</taxon>
        <taxon>Balneolales</taxon>
        <taxon>Balneolaceae</taxon>
        <taxon>Halalkalibaculum</taxon>
    </lineage>
</organism>
<dbReference type="Proteomes" id="UP000473278">
    <property type="component" value="Unassembled WGS sequence"/>
</dbReference>
<evidence type="ECO:0000313" key="1">
    <source>
        <dbReference type="EMBL" id="NGP75282.1"/>
    </source>
</evidence>
<keyword evidence="1" id="KW-0645">Protease</keyword>
<keyword evidence="1" id="KW-0378">Hydrolase</keyword>
<reference evidence="1 2" key="1">
    <citation type="submission" date="2020-02" db="EMBL/GenBank/DDBJ databases">
        <title>Balneolaceae bacterium YR4-1, complete genome.</title>
        <authorList>
            <person name="Li Y."/>
            <person name="Wu S."/>
        </authorList>
    </citation>
    <scope>NUCLEOTIDE SEQUENCE [LARGE SCALE GENOMIC DNA]</scope>
    <source>
        <strain evidence="1 2">YR4-1</strain>
    </source>
</reference>